<dbReference type="EMBL" id="VYYT01000350">
    <property type="protein sequence ID" value="KAK2740415.1"/>
    <property type="molecule type" value="Genomic_DNA"/>
</dbReference>
<evidence type="ECO:0000313" key="1">
    <source>
        <dbReference type="EMBL" id="KAK2740415.1"/>
    </source>
</evidence>
<comment type="caution">
    <text evidence="1">The sequence shown here is derived from an EMBL/GenBank/DDBJ whole genome shotgun (WGS) entry which is preliminary data.</text>
</comment>
<accession>A0AAD9Y6R4</accession>
<dbReference type="Proteomes" id="UP001281614">
    <property type="component" value="Unassembled WGS sequence"/>
</dbReference>
<protein>
    <submittedName>
        <fullName evidence="1">Uncharacterized protein</fullName>
    </submittedName>
</protein>
<organism evidence="1 2">
    <name type="scientific">Colletotrichum kahawae</name>
    <name type="common">Coffee berry disease fungus</name>
    <dbReference type="NCBI Taxonomy" id="34407"/>
    <lineage>
        <taxon>Eukaryota</taxon>
        <taxon>Fungi</taxon>
        <taxon>Dikarya</taxon>
        <taxon>Ascomycota</taxon>
        <taxon>Pezizomycotina</taxon>
        <taxon>Sordariomycetes</taxon>
        <taxon>Hypocreomycetidae</taxon>
        <taxon>Glomerellales</taxon>
        <taxon>Glomerellaceae</taxon>
        <taxon>Colletotrichum</taxon>
        <taxon>Colletotrichum gloeosporioides species complex</taxon>
    </lineage>
</organism>
<reference evidence="1" key="1">
    <citation type="submission" date="2023-02" db="EMBL/GenBank/DDBJ databases">
        <title>Colletotrichum kahawae CIFC_Que2 genome sequencing and assembly.</title>
        <authorList>
            <person name="Baroncelli R."/>
        </authorList>
    </citation>
    <scope>NUCLEOTIDE SEQUENCE</scope>
    <source>
        <strain evidence="1">CIFC_Que2</strain>
    </source>
</reference>
<evidence type="ECO:0000313" key="2">
    <source>
        <dbReference type="Proteomes" id="UP001281614"/>
    </source>
</evidence>
<sequence length="45" mass="5199">MLTDCNHLMYLGDHPGMNKRHCLGLIYSITKYLLSLRLITLASDY</sequence>
<proteinExistence type="predicted"/>
<keyword evidence="2" id="KW-1185">Reference proteome</keyword>
<dbReference type="AlphaFoldDB" id="A0AAD9Y6R4"/>
<name>A0AAD9Y6R4_COLKA</name>
<gene>
    <name evidence="1" type="ORF">CKAH01_18583</name>
</gene>